<evidence type="ECO:0000313" key="3">
    <source>
        <dbReference type="Proteomes" id="UP000401717"/>
    </source>
</evidence>
<gene>
    <name evidence="1" type="ORF">IFDJLNFL_1541</name>
    <name evidence="2" type="ORF">MTDSW087_02487</name>
</gene>
<reference evidence="1" key="2">
    <citation type="journal article" date="2021" name="Front. Microbiol.">
        <title>Comprehensive Comparative Genomics and Phenotyping of Methylobacterium Species.</title>
        <authorList>
            <person name="Alessa O."/>
            <person name="Ogura Y."/>
            <person name="Fujitani Y."/>
            <person name="Takami H."/>
            <person name="Hayashi T."/>
            <person name="Sahin N."/>
            <person name="Tani A."/>
        </authorList>
    </citation>
    <scope>NUCLEOTIDE SEQUENCE</scope>
    <source>
        <strain evidence="1">DSM 22415</strain>
    </source>
</reference>
<dbReference type="EMBL" id="BPQI01000035">
    <property type="protein sequence ID" value="GJD55654.1"/>
    <property type="molecule type" value="Genomic_DNA"/>
</dbReference>
<dbReference type="EMBL" id="CABFVH010000013">
    <property type="protein sequence ID" value="VUF12792.1"/>
    <property type="molecule type" value="Genomic_DNA"/>
</dbReference>
<sequence>MNGFTGQIGSKLRFELDSFGLFVVAGEREFFWQFGLGFRNFALCTVRDREMVAVG</sequence>
<evidence type="ECO:0000313" key="2">
    <source>
        <dbReference type="EMBL" id="VUF12792.1"/>
    </source>
</evidence>
<protein>
    <submittedName>
        <fullName evidence="2">Uncharacterized protein</fullName>
    </submittedName>
</protein>
<reference evidence="1" key="3">
    <citation type="submission" date="2021-08" db="EMBL/GenBank/DDBJ databases">
        <authorList>
            <person name="Tani A."/>
            <person name="Ola A."/>
            <person name="Ogura Y."/>
            <person name="Katsura K."/>
            <person name="Hayashi T."/>
        </authorList>
    </citation>
    <scope>NUCLEOTIDE SEQUENCE</scope>
    <source>
        <strain evidence="1">DSM 22415</strain>
    </source>
</reference>
<dbReference type="AlphaFoldDB" id="A0A564FXR9"/>
<name>A0A564FXR9_9HYPH</name>
<reference evidence="2 3" key="1">
    <citation type="submission" date="2019-06" db="EMBL/GenBank/DDBJ databases">
        <authorList>
            <person name="Rodrigo-Torres L."/>
            <person name="Arahal R. D."/>
            <person name="Lucena T."/>
        </authorList>
    </citation>
    <scope>NUCLEOTIDE SEQUENCE [LARGE SCALE GENOMIC DNA]</scope>
    <source>
        <strain evidence="2 3">SW08-7</strain>
    </source>
</reference>
<proteinExistence type="predicted"/>
<evidence type="ECO:0000313" key="1">
    <source>
        <dbReference type="EMBL" id="GJD55654.1"/>
    </source>
</evidence>
<keyword evidence="4" id="KW-1185">Reference proteome</keyword>
<organism evidence="2 3">
    <name type="scientific">Methylobacterium dankookense</name>
    <dbReference type="NCBI Taxonomy" id="560405"/>
    <lineage>
        <taxon>Bacteria</taxon>
        <taxon>Pseudomonadati</taxon>
        <taxon>Pseudomonadota</taxon>
        <taxon>Alphaproteobacteria</taxon>
        <taxon>Hyphomicrobiales</taxon>
        <taxon>Methylobacteriaceae</taxon>
        <taxon>Methylobacterium</taxon>
    </lineage>
</organism>
<dbReference type="Proteomes" id="UP000401717">
    <property type="component" value="Unassembled WGS sequence"/>
</dbReference>
<evidence type="ECO:0000313" key="4">
    <source>
        <dbReference type="Proteomes" id="UP001055303"/>
    </source>
</evidence>
<accession>A0A564FXR9</accession>
<dbReference type="RefSeq" id="WP_186383823.1">
    <property type="nucleotide sequence ID" value="NZ_BPQI01000035.1"/>
</dbReference>
<dbReference type="Proteomes" id="UP001055303">
    <property type="component" value="Unassembled WGS sequence"/>
</dbReference>